<evidence type="ECO:0000313" key="7">
    <source>
        <dbReference type="EMBL" id="GII55860.1"/>
    </source>
</evidence>
<evidence type="ECO:0000256" key="1">
    <source>
        <dbReference type="ARBA" id="ARBA00022679"/>
    </source>
</evidence>
<dbReference type="CDD" id="cd14014">
    <property type="entry name" value="STKc_PknB_like"/>
    <property type="match status" value="1"/>
</dbReference>
<evidence type="ECO:0000256" key="4">
    <source>
        <dbReference type="ARBA" id="ARBA00022840"/>
    </source>
</evidence>
<dbReference type="GO" id="GO:0005524">
    <property type="term" value="F:ATP binding"/>
    <property type="evidence" value="ECO:0007669"/>
    <property type="project" value="UniProtKB-KW"/>
</dbReference>
<dbReference type="Gene3D" id="3.30.200.20">
    <property type="entry name" value="Phosphorylase Kinase, domain 1"/>
    <property type="match status" value="1"/>
</dbReference>
<dbReference type="AlphaFoldDB" id="A0A8J3VDP2"/>
<keyword evidence="1" id="KW-0808">Transferase</keyword>
<keyword evidence="3" id="KW-0418">Kinase</keyword>
<feature type="compositionally biased region" description="Pro residues" evidence="5">
    <location>
        <begin position="271"/>
        <end position="290"/>
    </location>
</feature>
<dbReference type="RefSeq" id="WP_203946046.1">
    <property type="nucleotide sequence ID" value="NZ_BOOR01000031.1"/>
</dbReference>
<feature type="region of interest" description="Disordered" evidence="5">
    <location>
        <begin position="265"/>
        <end position="301"/>
    </location>
</feature>
<proteinExistence type="predicted"/>
<dbReference type="Gene3D" id="1.10.510.10">
    <property type="entry name" value="Transferase(Phosphotransferase) domain 1"/>
    <property type="match status" value="1"/>
</dbReference>
<dbReference type="PROSITE" id="PS50011">
    <property type="entry name" value="PROTEIN_KINASE_DOM"/>
    <property type="match status" value="1"/>
</dbReference>
<feature type="region of interest" description="Disordered" evidence="5">
    <location>
        <begin position="444"/>
        <end position="476"/>
    </location>
</feature>
<organism evidence="7 8">
    <name type="scientific">Planotetraspora thailandica</name>
    <dbReference type="NCBI Taxonomy" id="487172"/>
    <lineage>
        <taxon>Bacteria</taxon>
        <taxon>Bacillati</taxon>
        <taxon>Actinomycetota</taxon>
        <taxon>Actinomycetes</taxon>
        <taxon>Streptosporangiales</taxon>
        <taxon>Streptosporangiaceae</taxon>
        <taxon>Planotetraspora</taxon>
    </lineage>
</organism>
<feature type="compositionally biased region" description="Low complexity" evidence="5">
    <location>
        <begin position="518"/>
        <end position="535"/>
    </location>
</feature>
<evidence type="ECO:0000313" key="8">
    <source>
        <dbReference type="Proteomes" id="UP000605992"/>
    </source>
</evidence>
<evidence type="ECO:0000256" key="5">
    <source>
        <dbReference type="SAM" id="MobiDB-lite"/>
    </source>
</evidence>
<dbReference type="Pfam" id="PF00069">
    <property type="entry name" value="Pkinase"/>
    <property type="match status" value="1"/>
</dbReference>
<keyword evidence="4" id="KW-0067">ATP-binding</keyword>
<dbReference type="InterPro" id="IPR000719">
    <property type="entry name" value="Prot_kinase_dom"/>
</dbReference>
<dbReference type="PANTHER" id="PTHR43289:SF34">
    <property type="entry name" value="SERINE_THREONINE-PROTEIN KINASE YBDM-RELATED"/>
    <property type="match status" value="1"/>
</dbReference>
<evidence type="ECO:0000259" key="6">
    <source>
        <dbReference type="PROSITE" id="PS50011"/>
    </source>
</evidence>
<reference evidence="7" key="1">
    <citation type="submission" date="2021-01" db="EMBL/GenBank/DDBJ databases">
        <title>Whole genome shotgun sequence of Planotetraspora thailandica NBRC 104271.</title>
        <authorList>
            <person name="Komaki H."/>
            <person name="Tamura T."/>
        </authorList>
    </citation>
    <scope>NUCLEOTIDE SEQUENCE</scope>
    <source>
        <strain evidence="7">NBRC 104271</strain>
    </source>
</reference>
<dbReference type="GO" id="GO:0004674">
    <property type="term" value="F:protein serine/threonine kinase activity"/>
    <property type="evidence" value="ECO:0007669"/>
    <property type="project" value="TreeGrafter"/>
</dbReference>
<dbReference type="EMBL" id="BOOR01000031">
    <property type="protein sequence ID" value="GII55860.1"/>
    <property type="molecule type" value="Genomic_DNA"/>
</dbReference>
<feature type="compositionally biased region" description="Low complexity" evidence="5">
    <location>
        <begin position="449"/>
        <end position="461"/>
    </location>
</feature>
<dbReference type="InterPro" id="IPR011009">
    <property type="entry name" value="Kinase-like_dom_sf"/>
</dbReference>
<dbReference type="PROSITE" id="PS00108">
    <property type="entry name" value="PROTEIN_KINASE_ST"/>
    <property type="match status" value="1"/>
</dbReference>
<evidence type="ECO:0000256" key="3">
    <source>
        <dbReference type="ARBA" id="ARBA00022777"/>
    </source>
</evidence>
<gene>
    <name evidence="7" type="ORF">Pth03_42490</name>
</gene>
<feature type="region of interest" description="Disordered" evidence="5">
    <location>
        <begin position="518"/>
        <end position="592"/>
    </location>
</feature>
<feature type="domain" description="Protein kinase" evidence="6">
    <location>
        <begin position="18"/>
        <end position="271"/>
    </location>
</feature>
<comment type="caution">
    <text evidence="7">The sequence shown here is derived from an EMBL/GenBank/DDBJ whole genome shotgun (WGS) entry which is preliminary data.</text>
</comment>
<evidence type="ECO:0000256" key="2">
    <source>
        <dbReference type="ARBA" id="ARBA00022741"/>
    </source>
</evidence>
<accession>A0A8J3VDP2</accession>
<dbReference type="Proteomes" id="UP000605992">
    <property type="component" value="Unassembled WGS sequence"/>
</dbReference>
<protein>
    <recommendedName>
        <fullName evidence="6">Protein kinase domain-containing protein</fullName>
    </recommendedName>
</protein>
<dbReference type="InterPro" id="IPR008271">
    <property type="entry name" value="Ser/Thr_kinase_AS"/>
</dbReference>
<dbReference type="SUPFAM" id="SSF56112">
    <property type="entry name" value="Protein kinase-like (PK-like)"/>
    <property type="match status" value="1"/>
</dbReference>
<sequence length="689" mass="71722">MSSSRLIDPEQPERIGAYSLAGVLGEGGQGTVYRAESPSGAQVVIKVLHARMADDDDERRRFAREMDIAGQVATFCTASVIEMGVFRRRPYIVSEYIPGPSLHELIHREGPRTGSGLERLAVATLTALGAIHRAGIVHRDFKPANVIMGPEGPVVIDFGIARLLDQATTRSGIVGTPAYMAPEQLDGRTAGPASDVFSWAITMVFAATGRRAFPGDTAPAVINAIVNGEPDLDGVPDPLRPLVLSCLAKDPGDRPTTQELLARLTTRSPSTAPPPARSPAPVPPAAPAPTRPLEADGAGGEETGLYLRGYLRTHPPLAPGQAAVFAADLAEQLAALHAAGRAHGPLDTAVRVENSGGRDRPVVVASAAVPYGEAPAVPQEEADDVQAVGTVLAGLLGARPEGAALSRPGQTPGDLWSLVTASLDPDPAVRPALADLALRLRDAGEEPRITQTRPAPTQTATLVSEPTAPRSRGRGRKAAVAGVAGAVLVGGGIVFAVAGPPDEGNTAVHTLAATPAATPPAVAGAPVTPGPTSRRTPPPSASPVKSSPAKTGPAKTGTRRPSPGVPSSPPQQGAPSKAPEPPPTGGSSMDTATNYAWARGSVSWNGTTASANGRLQDTRQYESHSWLRIAYRLNVGGVWKLRYVQPDPYVEVANGQYKDFTFRVSGPVKDVQWDVCSSRLDKTFCTGWK</sequence>
<keyword evidence="2" id="KW-0547">Nucleotide-binding</keyword>
<keyword evidence="8" id="KW-1185">Reference proteome</keyword>
<name>A0A8J3VDP2_9ACTN</name>
<dbReference type="PANTHER" id="PTHR43289">
    <property type="entry name" value="MITOGEN-ACTIVATED PROTEIN KINASE KINASE KINASE 20-RELATED"/>
    <property type="match status" value="1"/>
</dbReference>